<dbReference type="EMBL" id="KN847336">
    <property type="protein sequence ID" value="KIW42885.1"/>
    <property type="molecule type" value="Genomic_DNA"/>
</dbReference>
<dbReference type="InterPro" id="IPR002347">
    <property type="entry name" value="SDR_fam"/>
</dbReference>
<dbReference type="PANTHER" id="PTHR43157:SF31">
    <property type="entry name" value="PHOSPHATIDYLINOSITOL-GLYCAN BIOSYNTHESIS CLASS F PROTEIN"/>
    <property type="match status" value="1"/>
</dbReference>
<evidence type="ECO:0000256" key="2">
    <source>
        <dbReference type="ARBA" id="ARBA00023002"/>
    </source>
</evidence>
<dbReference type="Proteomes" id="UP000053342">
    <property type="component" value="Unassembled WGS sequence"/>
</dbReference>
<dbReference type="AlphaFoldDB" id="A0A0D2DKE7"/>
<evidence type="ECO:0000313" key="3">
    <source>
        <dbReference type="EMBL" id="KIW42885.1"/>
    </source>
</evidence>
<dbReference type="InterPro" id="IPR036291">
    <property type="entry name" value="NAD(P)-bd_dom_sf"/>
</dbReference>
<dbReference type="GO" id="GO:0016491">
    <property type="term" value="F:oxidoreductase activity"/>
    <property type="evidence" value="ECO:0007669"/>
    <property type="project" value="UniProtKB-KW"/>
</dbReference>
<dbReference type="OrthoDB" id="542013at2759"/>
<organism evidence="3 4">
    <name type="scientific">Exophiala oligosperma</name>
    <dbReference type="NCBI Taxonomy" id="215243"/>
    <lineage>
        <taxon>Eukaryota</taxon>
        <taxon>Fungi</taxon>
        <taxon>Dikarya</taxon>
        <taxon>Ascomycota</taxon>
        <taxon>Pezizomycotina</taxon>
        <taxon>Eurotiomycetes</taxon>
        <taxon>Chaetothyriomycetidae</taxon>
        <taxon>Chaetothyriales</taxon>
        <taxon>Herpotrichiellaceae</taxon>
        <taxon>Exophiala</taxon>
    </lineage>
</organism>
<comment type="similarity">
    <text evidence="1">Belongs to the short-chain dehydrogenases/reductases (SDR) family.</text>
</comment>
<dbReference type="PRINTS" id="PR00081">
    <property type="entry name" value="GDHRDH"/>
</dbReference>
<dbReference type="SUPFAM" id="SSF51735">
    <property type="entry name" value="NAD(P)-binding Rossmann-fold domains"/>
    <property type="match status" value="1"/>
</dbReference>
<proteinExistence type="inferred from homology"/>
<gene>
    <name evidence="3" type="ORF">PV06_06390</name>
</gene>
<dbReference type="Pfam" id="PF00106">
    <property type="entry name" value="adh_short"/>
    <property type="match status" value="1"/>
</dbReference>
<evidence type="ECO:0000313" key="4">
    <source>
        <dbReference type="Proteomes" id="UP000053342"/>
    </source>
</evidence>
<name>A0A0D2DKE7_9EURO</name>
<keyword evidence="4" id="KW-1185">Reference proteome</keyword>
<dbReference type="RefSeq" id="XP_016263101.1">
    <property type="nucleotide sequence ID" value="XM_016407497.1"/>
</dbReference>
<sequence>MLHTLALPFHKLKIPPGASFAGQTVLCTGSNTGVGREACRHALQLGASKVIMGVRTVSKGEEAKRDILASTTRTTAGKEDDATVEVWPLDMESFESVKSFARRLEQHVGAGGRLDVAILNAGMATGKWATTPDGWEKTLQVNNLSTALLSLKLVPLLERASANAQNRDCNPHLVIVASDIHLMLNYKTSFQERLAENVLQALNDKRGFEKGQAANPAERYAVSKLLDIYIAIEVARVAEAASPSTNTSQTKQVVVNYVTPGFCKSDLVSPARGEKAPLMLRIMQWLLARNVVEGSVAYIDAALKGPESHGKFLENQVIADPGPMVTGDEGIRTRQKLWGEIVEVLKKVDPELVV</sequence>
<dbReference type="VEuPathDB" id="FungiDB:PV06_06390"/>
<accession>A0A0D2DKE7</accession>
<dbReference type="Gene3D" id="3.40.50.720">
    <property type="entry name" value="NAD(P)-binding Rossmann-like Domain"/>
    <property type="match status" value="1"/>
</dbReference>
<protein>
    <submittedName>
        <fullName evidence="3">Uncharacterized protein</fullName>
    </submittedName>
</protein>
<dbReference type="PANTHER" id="PTHR43157">
    <property type="entry name" value="PHOSPHATIDYLINOSITOL-GLYCAN BIOSYNTHESIS CLASS F PROTEIN-RELATED"/>
    <property type="match status" value="1"/>
</dbReference>
<evidence type="ECO:0000256" key="1">
    <source>
        <dbReference type="ARBA" id="ARBA00006484"/>
    </source>
</evidence>
<dbReference type="STRING" id="215243.A0A0D2DKE7"/>
<reference evidence="3 4" key="1">
    <citation type="submission" date="2015-01" db="EMBL/GenBank/DDBJ databases">
        <title>The Genome Sequence of Exophiala oligosperma CBS72588.</title>
        <authorList>
            <consortium name="The Broad Institute Genomics Platform"/>
            <person name="Cuomo C."/>
            <person name="de Hoog S."/>
            <person name="Gorbushina A."/>
            <person name="Stielow B."/>
            <person name="Teixiera M."/>
            <person name="Abouelleil A."/>
            <person name="Chapman S.B."/>
            <person name="Priest M."/>
            <person name="Young S.K."/>
            <person name="Wortman J."/>
            <person name="Nusbaum C."/>
            <person name="Birren B."/>
        </authorList>
    </citation>
    <scope>NUCLEOTIDE SEQUENCE [LARGE SCALE GENOMIC DNA]</scope>
    <source>
        <strain evidence="3 4">CBS 72588</strain>
    </source>
</reference>
<keyword evidence="2" id="KW-0560">Oxidoreductase</keyword>
<dbReference type="GeneID" id="27358464"/>
<dbReference type="HOGENOM" id="CLU_010194_44_4_1"/>